<dbReference type="Proteomes" id="UP000837857">
    <property type="component" value="Chromosome 11"/>
</dbReference>
<organism evidence="1 2">
    <name type="scientific">Iphiclides podalirius</name>
    <name type="common">scarce swallowtail</name>
    <dbReference type="NCBI Taxonomy" id="110791"/>
    <lineage>
        <taxon>Eukaryota</taxon>
        <taxon>Metazoa</taxon>
        <taxon>Ecdysozoa</taxon>
        <taxon>Arthropoda</taxon>
        <taxon>Hexapoda</taxon>
        <taxon>Insecta</taxon>
        <taxon>Pterygota</taxon>
        <taxon>Neoptera</taxon>
        <taxon>Endopterygota</taxon>
        <taxon>Lepidoptera</taxon>
        <taxon>Glossata</taxon>
        <taxon>Ditrysia</taxon>
        <taxon>Papilionoidea</taxon>
        <taxon>Papilionidae</taxon>
        <taxon>Papilioninae</taxon>
        <taxon>Iphiclides</taxon>
    </lineage>
</organism>
<sequence>MEHYRYPFQGWTNQPRQYVNFTVNQEGVTMDRNVHTDMSVATVQWSASIGLEDSVKKAISVNSSTSMICLKCQNVISMPDLMPVTIKNVHFYTLIPRAKSKIVHGMIEVFADMVHTAGTGMCEESSV</sequence>
<evidence type="ECO:0000313" key="1">
    <source>
        <dbReference type="EMBL" id="CAH2039167.1"/>
    </source>
</evidence>
<keyword evidence="2" id="KW-1185">Reference proteome</keyword>
<accession>A0ABN8HWX5</accession>
<gene>
    <name evidence="1" type="ORF">IPOD504_LOCUS1539</name>
</gene>
<name>A0ABN8HWX5_9NEOP</name>
<reference evidence="1" key="1">
    <citation type="submission" date="2022-03" db="EMBL/GenBank/DDBJ databases">
        <authorList>
            <person name="Martin H S."/>
        </authorList>
    </citation>
    <scope>NUCLEOTIDE SEQUENCE</scope>
</reference>
<feature type="non-terminal residue" evidence="1">
    <location>
        <position position="127"/>
    </location>
</feature>
<proteinExistence type="predicted"/>
<evidence type="ECO:0000313" key="2">
    <source>
        <dbReference type="Proteomes" id="UP000837857"/>
    </source>
</evidence>
<dbReference type="EMBL" id="OW152823">
    <property type="protein sequence ID" value="CAH2039167.1"/>
    <property type="molecule type" value="Genomic_DNA"/>
</dbReference>
<protein>
    <submittedName>
        <fullName evidence="1">Uncharacterized protein</fullName>
    </submittedName>
</protein>